<organism evidence="2 3">
    <name type="scientific">Candidatus Uhrbacteria bacterium RIFCSPHIGHO2_02_FULL_57_19</name>
    <dbReference type="NCBI Taxonomy" id="1802391"/>
    <lineage>
        <taxon>Bacteria</taxon>
        <taxon>Candidatus Uhriibacteriota</taxon>
    </lineage>
</organism>
<dbReference type="Pfam" id="PF08241">
    <property type="entry name" value="Methyltransf_11"/>
    <property type="match status" value="1"/>
</dbReference>
<dbReference type="AlphaFoldDB" id="A0A1F7U2P7"/>
<proteinExistence type="predicted"/>
<evidence type="ECO:0000259" key="1">
    <source>
        <dbReference type="Pfam" id="PF08241"/>
    </source>
</evidence>
<dbReference type="Gene3D" id="3.40.50.150">
    <property type="entry name" value="Vaccinia Virus protein VP39"/>
    <property type="match status" value="1"/>
</dbReference>
<gene>
    <name evidence="2" type="ORF">A3D72_01685</name>
</gene>
<evidence type="ECO:0000313" key="2">
    <source>
        <dbReference type="EMBL" id="OGL72526.1"/>
    </source>
</evidence>
<accession>A0A1F7U2P7</accession>
<comment type="caution">
    <text evidence="2">The sequence shown here is derived from an EMBL/GenBank/DDBJ whole genome shotgun (WGS) entry which is preliminary data.</text>
</comment>
<sequence>MYRDHHEGRGRMGYSILGDARGAFLRREIGTNKRVLDIGCRDGTLTASYAKGNTVTGIDIDSEALAKAKERLGIETMHFDLQEEWPLAQKSFDAVVAGEVLEHLFFPERVIEKAARVLQDDGILVGSVPNAFSLVNRFRLFFGRKRLTPLYDPTHVNHFSRAEFSGLLALHFREVTIEPLGRFARLDALWKGMFAFDLLFVAKYPKRP</sequence>
<evidence type="ECO:0000313" key="3">
    <source>
        <dbReference type="Proteomes" id="UP000176303"/>
    </source>
</evidence>
<dbReference type="InterPro" id="IPR013216">
    <property type="entry name" value="Methyltransf_11"/>
</dbReference>
<dbReference type="GO" id="GO:0008757">
    <property type="term" value="F:S-adenosylmethionine-dependent methyltransferase activity"/>
    <property type="evidence" value="ECO:0007669"/>
    <property type="project" value="InterPro"/>
</dbReference>
<name>A0A1F7U2P7_9BACT</name>
<dbReference type="SUPFAM" id="SSF53335">
    <property type="entry name" value="S-adenosyl-L-methionine-dependent methyltransferases"/>
    <property type="match status" value="1"/>
</dbReference>
<dbReference type="CDD" id="cd02440">
    <property type="entry name" value="AdoMet_MTases"/>
    <property type="match status" value="1"/>
</dbReference>
<dbReference type="Proteomes" id="UP000176303">
    <property type="component" value="Unassembled WGS sequence"/>
</dbReference>
<protein>
    <recommendedName>
        <fullName evidence="1">Methyltransferase type 11 domain-containing protein</fullName>
    </recommendedName>
</protein>
<dbReference type="EMBL" id="MGDZ01000061">
    <property type="protein sequence ID" value="OGL72526.1"/>
    <property type="molecule type" value="Genomic_DNA"/>
</dbReference>
<dbReference type="PANTHER" id="PTHR43861">
    <property type="entry name" value="TRANS-ACONITATE 2-METHYLTRANSFERASE-RELATED"/>
    <property type="match status" value="1"/>
</dbReference>
<reference evidence="2 3" key="1">
    <citation type="journal article" date="2016" name="Nat. Commun.">
        <title>Thousands of microbial genomes shed light on interconnected biogeochemical processes in an aquifer system.</title>
        <authorList>
            <person name="Anantharaman K."/>
            <person name="Brown C.T."/>
            <person name="Hug L.A."/>
            <person name="Sharon I."/>
            <person name="Castelle C.J."/>
            <person name="Probst A.J."/>
            <person name="Thomas B.C."/>
            <person name="Singh A."/>
            <person name="Wilkins M.J."/>
            <person name="Karaoz U."/>
            <person name="Brodie E.L."/>
            <person name="Williams K.H."/>
            <person name="Hubbard S.S."/>
            <person name="Banfield J.F."/>
        </authorList>
    </citation>
    <scope>NUCLEOTIDE SEQUENCE [LARGE SCALE GENOMIC DNA]</scope>
</reference>
<dbReference type="InterPro" id="IPR029063">
    <property type="entry name" value="SAM-dependent_MTases_sf"/>
</dbReference>
<feature type="domain" description="Methyltransferase type 11" evidence="1">
    <location>
        <begin position="36"/>
        <end position="125"/>
    </location>
</feature>
<dbReference type="STRING" id="1802391.A3D72_01685"/>